<feature type="signal peptide" evidence="1">
    <location>
        <begin position="1"/>
        <end position="16"/>
    </location>
</feature>
<accession>A0A077ZH26</accession>
<evidence type="ECO:0000313" key="3">
    <source>
        <dbReference type="EMBL" id="CDW59114.1"/>
    </source>
</evidence>
<evidence type="ECO:0000256" key="1">
    <source>
        <dbReference type="SAM" id="SignalP"/>
    </source>
</evidence>
<proteinExistence type="predicted"/>
<reference evidence="3" key="1">
    <citation type="submission" date="2014-01" db="EMBL/GenBank/DDBJ databases">
        <authorList>
            <person name="Aslett M."/>
        </authorList>
    </citation>
    <scope>NUCLEOTIDE SEQUENCE</scope>
</reference>
<dbReference type="EMBL" id="HG806496">
    <property type="protein sequence ID" value="CDW59114.1"/>
    <property type="molecule type" value="Genomic_DNA"/>
</dbReference>
<evidence type="ECO:0000259" key="2">
    <source>
        <dbReference type="Pfam" id="PF23003"/>
    </source>
</evidence>
<dbReference type="InterPro" id="IPR055119">
    <property type="entry name" value="Mig18_Fn1"/>
</dbReference>
<dbReference type="OrthoDB" id="10287381at2759"/>
<dbReference type="Proteomes" id="UP000030665">
    <property type="component" value="Unassembled WGS sequence"/>
</dbReference>
<name>A0A077ZH26_TRITR</name>
<keyword evidence="1" id="KW-0732">Signal</keyword>
<reference evidence="3" key="2">
    <citation type="submission" date="2014-03" db="EMBL/GenBank/DDBJ databases">
        <title>The whipworm genome and dual-species transcriptomics of an intimate host-pathogen interaction.</title>
        <authorList>
            <person name="Foth B.J."/>
            <person name="Tsai I.J."/>
            <person name="Reid A.J."/>
            <person name="Bancroft A.J."/>
            <person name="Nichol S."/>
            <person name="Tracey A."/>
            <person name="Holroyd N."/>
            <person name="Cotton J.A."/>
            <person name="Stanley E.J."/>
            <person name="Zarowiecki M."/>
            <person name="Liu J.Z."/>
            <person name="Huckvale T."/>
            <person name="Cooper P.J."/>
            <person name="Grencis R.K."/>
            <person name="Berriman M."/>
        </authorList>
    </citation>
    <scope>NUCLEOTIDE SEQUENCE [LARGE SCALE GENOMIC DNA]</scope>
</reference>
<gene>
    <name evidence="3" type="ORF">TTRE_0000744401</name>
</gene>
<evidence type="ECO:0000313" key="4">
    <source>
        <dbReference type="Proteomes" id="UP000030665"/>
    </source>
</evidence>
<organism evidence="3 4">
    <name type="scientific">Trichuris trichiura</name>
    <name type="common">Whipworm</name>
    <name type="synonym">Trichocephalus trichiurus</name>
    <dbReference type="NCBI Taxonomy" id="36087"/>
    <lineage>
        <taxon>Eukaryota</taxon>
        <taxon>Metazoa</taxon>
        <taxon>Ecdysozoa</taxon>
        <taxon>Nematoda</taxon>
        <taxon>Enoplea</taxon>
        <taxon>Dorylaimia</taxon>
        <taxon>Trichinellida</taxon>
        <taxon>Trichuridae</taxon>
        <taxon>Trichuris</taxon>
    </lineage>
</organism>
<feature type="chain" id="PRO_5001728745" description="Abnormal cell migration protein 18-like fibronectin type I domain-containing protein" evidence="1">
    <location>
        <begin position="17"/>
        <end position="355"/>
    </location>
</feature>
<dbReference type="InterPro" id="IPR040282">
    <property type="entry name" value="Mig-18-like"/>
</dbReference>
<dbReference type="PANTHER" id="PTHR35572">
    <property type="entry name" value="PROTEIN CBG04538-RELATED"/>
    <property type="match status" value="1"/>
</dbReference>
<sequence length="355" mass="39514">MQWSSTLLLAIGCLQATIIFSDESKVSLKSSSSYHYSYSKIEVERVFWKYEKKTRTVAIGCILDSGESLLFGQTYESTYFVLRCKKVNDTAVKLVPVKCILDGKPVEKGESRPKGSFVYTCRQQTGAISLEITGCIGDGHAVAPIGKTFTRKSFTFICIQQGNTVIQKAVGCIINGQQVRVRQVISFEKFWYKCSRYGKGGIKAEIMGCVTSKGLRVDAGVKYRDEDVLLHCKETAGGISIVFAGCVAKEFGVVRDFAFGESWYTLPVKSLSYRIKCTGNERSVRTEIVECVANLDQGRRTLPVGQCAKYGDDRMFSCQRDASGKVIARLVTVQEYYHLQRTFTAVQSSSCRLVK</sequence>
<feature type="domain" description="Abnormal cell migration protein 18-like fibronectin type I" evidence="2">
    <location>
        <begin position="170"/>
        <end position="235"/>
    </location>
</feature>
<feature type="domain" description="Abnormal cell migration protein 18-like fibronectin type I" evidence="2">
    <location>
        <begin position="97"/>
        <end position="165"/>
    </location>
</feature>
<keyword evidence="4" id="KW-1185">Reference proteome</keyword>
<dbReference type="AlphaFoldDB" id="A0A077ZH26"/>
<dbReference type="PANTHER" id="PTHR35572:SF4">
    <property type="entry name" value="PROTEIN CBG15747"/>
    <property type="match status" value="1"/>
</dbReference>
<protein>
    <recommendedName>
        <fullName evidence="2">Abnormal cell migration protein 18-like fibronectin type I domain-containing protein</fullName>
    </recommendedName>
</protein>
<dbReference type="Pfam" id="PF23003">
    <property type="entry name" value="Fn1_2"/>
    <property type="match status" value="2"/>
</dbReference>